<proteinExistence type="predicted"/>
<evidence type="ECO:0000313" key="3">
    <source>
        <dbReference type="Proteomes" id="UP001589838"/>
    </source>
</evidence>
<dbReference type="InterPro" id="IPR021682">
    <property type="entry name" value="DUF2933"/>
</dbReference>
<keyword evidence="1" id="KW-1133">Transmembrane helix</keyword>
<dbReference type="Pfam" id="PF11666">
    <property type="entry name" value="DUF2933"/>
    <property type="match status" value="1"/>
</dbReference>
<dbReference type="RefSeq" id="WP_335958244.1">
    <property type="nucleotide sequence ID" value="NZ_JAXBLX010000001.1"/>
</dbReference>
<accession>A0ABV6K6Z9</accession>
<evidence type="ECO:0000313" key="2">
    <source>
        <dbReference type="EMBL" id="MFC0469086.1"/>
    </source>
</evidence>
<protein>
    <submittedName>
        <fullName evidence="2">DUF2933 domain-containing protein</fullName>
    </submittedName>
</protein>
<keyword evidence="1" id="KW-0812">Transmembrane</keyword>
<comment type="caution">
    <text evidence="2">The sequence shown here is derived from an EMBL/GenBank/DDBJ whole genome shotgun (WGS) entry which is preliminary data.</text>
</comment>
<feature type="transmembrane region" description="Helical" evidence="1">
    <location>
        <begin position="12"/>
        <end position="34"/>
    </location>
</feature>
<organism evidence="2 3">
    <name type="scientific">Halalkalibacter kiskunsagensis</name>
    <dbReference type="NCBI Taxonomy" id="1548599"/>
    <lineage>
        <taxon>Bacteria</taxon>
        <taxon>Bacillati</taxon>
        <taxon>Bacillota</taxon>
        <taxon>Bacilli</taxon>
        <taxon>Bacillales</taxon>
        <taxon>Bacillaceae</taxon>
        <taxon>Halalkalibacter</taxon>
    </lineage>
</organism>
<sequence length="64" mass="7029">MDNRESPPNMPRWVKVFGVIVIVLLLVFVIIHIFGGGEHGPGRHISSDDFAGYIALVVQGEQLS</sequence>
<reference evidence="2 3" key="1">
    <citation type="submission" date="2024-09" db="EMBL/GenBank/DDBJ databases">
        <authorList>
            <person name="Sun Q."/>
            <person name="Mori K."/>
        </authorList>
    </citation>
    <scope>NUCLEOTIDE SEQUENCE [LARGE SCALE GENOMIC DNA]</scope>
    <source>
        <strain evidence="2 3">NCAIM B.02610</strain>
    </source>
</reference>
<dbReference type="Proteomes" id="UP001589838">
    <property type="component" value="Unassembled WGS sequence"/>
</dbReference>
<keyword evidence="3" id="KW-1185">Reference proteome</keyword>
<dbReference type="EMBL" id="JBHLUX010000001">
    <property type="protein sequence ID" value="MFC0469086.1"/>
    <property type="molecule type" value="Genomic_DNA"/>
</dbReference>
<gene>
    <name evidence="2" type="ORF">ACFFHM_00515</name>
</gene>
<evidence type="ECO:0000256" key="1">
    <source>
        <dbReference type="SAM" id="Phobius"/>
    </source>
</evidence>
<name>A0ABV6K6Z9_9BACI</name>
<keyword evidence="1" id="KW-0472">Membrane</keyword>